<dbReference type="InterPro" id="IPR012699">
    <property type="entry name" value="PhnN"/>
</dbReference>
<dbReference type="GO" id="GO:0033863">
    <property type="term" value="F:ribose 1,5-bisphosphate phosphokinase activity"/>
    <property type="evidence" value="ECO:0007669"/>
    <property type="project" value="UniProtKB-UniRule"/>
</dbReference>
<dbReference type="Pfam" id="PF13238">
    <property type="entry name" value="AAA_18"/>
    <property type="match status" value="1"/>
</dbReference>
<evidence type="ECO:0000256" key="4">
    <source>
        <dbReference type="ARBA" id="ARBA00022741"/>
    </source>
</evidence>
<name>A0A926S630_9HYPH</name>
<comment type="pathway">
    <text evidence="2 6">Metabolic intermediate biosynthesis; 5-phospho-alpha-D-ribose 1-diphosphate biosynthesis; 5-phospho-alpha-D-ribose 1-diphosphate from D-ribose 5-phosphate (route II): step 3/3.</text>
</comment>
<dbReference type="NCBIfam" id="TIGR02322">
    <property type="entry name" value="phosphon_PhnN"/>
    <property type="match status" value="1"/>
</dbReference>
<evidence type="ECO:0000259" key="7">
    <source>
        <dbReference type="SMART" id="SM00072"/>
    </source>
</evidence>
<dbReference type="InterPro" id="IPR008145">
    <property type="entry name" value="GK/Ca_channel_bsu"/>
</dbReference>
<dbReference type="EMBL" id="JABFCZ010000011">
    <property type="protein sequence ID" value="MBD1546790.1"/>
    <property type="molecule type" value="Genomic_DNA"/>
</dbReference>
<accession>A0A926S630</accession>
<dbReference type="SMART" id="SM00072">
    <property type="entry name" value="GuKc"/>
    <property type="match status" value="1"/>
</dbReference>
<comment type="caution">
    <text evidence="8">The sequence shown here is derived from an EMBL/GenBank/DDBJ whole genome shotgun (WGS) entry which is preliminary data.</text>
</comment>
<comment type="similarity">
    <text evidence="6">Belongs to the ribose 1,5-bisphosphokinase family.</text>
</comment>
<gene>
    <name evidence="6 8" type="primary">phnN</name>
    <name evidence="8" type="ORF">HK439_10990</name>
</gene>
<dbReference type="GO" id="GO:0005524">
    <property type="term" value="F:ATP binding"/>
    <property type="evidence" value="ECO:0007669"/>
    <property type="project" value="UniProtKB-KW"/>
</dbReference>
<dbReference type="Gene3D" id="3.40.50.300">
    <property type="entry name" value="P-loop containing nucleotide triphosphate hydrolases"/>
    <property type="match status" value="1"/>
</dbReference>
<evidence type="ECO:0000256" key="3">
    <source>
        <dbReference type="ARBA" id="ARBA00022679"/>
    </source>
</evidence>
<organism evidence="8 9">
    <name type="scientific">Roseibium aggregatum</name>
    <dbReference type="NCBI Taxonomy" id="187304"/>
    <lineage>
        <taxon>Bacteria</taxon>
        <taxon>Pseudomonadati</taxon>
        <taxon>Pseudomonadota</taxon>
        <taxon>Alphaproteobacteria</taxon>
        <taxon>Hyphomicrobiales</taxon>
        <taxon>Stappiaceae</taxon>
        <taxon>Roseibium</taxon>
    </lineage>
</organism>
<evidence type="ECO:0000313" key="8">
    <source>
        <dbReference type="EMBL" id="MBD1546790.1"/>
    </source>
</evidence>
<dbReference type="InterPro" id="IPR027417">
    <property type="entry name" value="P-loop_NTPase"/>
</dbReference>
<keyword evidence="3 6" id="KW-0808">Transferase</keyword>
<dbReference type="AlphaFoldDB" id="A0A926S630"/>
<protein>
    <recommendedName>
        <fullName evidence="6">Ribose 1,5-bisphosphate phosphokinase PhnN</fullName>
        <ecNumber evidence="6">2.7.4.23</ecNumber>
    </recommendedName>
    <alternativeName>
        <fullName evidence="6">Ribose 1,5-bisphosphokinase</fullName>
    </alternativeName>
</protein>
<feature type="domain" description="Guanylate kinase/L-type calcium channel beta subunit" evidence="7">
    <location>
        <begin position="16"/>
        <end position="193"/>
    </location>
</feature>
<evidence type="ECO:0000313" key="9">
    <source>
        <dbReference type="Proteomes" id="UP000598467"/>
    </source>
</evidence>
<dbReference type="SUPFAM" id="SSF52540">
    <property type="entry name" value="P-loop containing nucleoside triphosphate hydrolases"/>
    <property type="match status" value="1"/>
</dbReference>
<dbReference type="RefSeq" id="WP_190291510.1">
    <property type="nucleotide sequence ID" value="NZ_JABFCZ010000011.1"/>
</dbReference>
<evidence type="ECO:0000256" key="1">
    <source>
        <dbReference type="ARBA" id="ARBA00000373"/>
    </source>
</evidence>
<dbReference type="Proteomes" id="UP000598467">
    <property type="component" value="Unassembled WGS sequence"/>
</dbReference>
<evidence type="ECO:0000256" key="5">
    <source>
        <dbReference type="ARBA" id="ARBA00022840"/>
    </source>
</evidence>
<comment type="function">
    <text evidence="6">Catalyzes the phosphorylation of ribose 1,5-bisphosphate to 5-phospho-D-ribosyl alpha-1-diphosphate (PRPP).</text>
</comment>
<dbReference type="HAMAP" id="MF_00836">
    <property type="entry name" value="PhnN"/>
    <property type="match status" value="1"/>
</dbReference>
<dbReference type="PANTHER" id="PTHR23117">
    <property type="entry name" value="GUANYLATE KINASE-RELATED"/>
    <property type="match status" value="1"/>
</dbReference>
<dbReference type="GO" id="GO:0005829">
    <property type="term" value="C:cytosol"/>
    <property type="evidence" value="ECO:0007669"/>
    <property type="project" value="TreeGrafter"/>
</dbReference>
<keyword evidence="5 6" id="KW-0067">ATP-binding</keyword>
<comment type="catalytic activity">
    <reaction evidence="1 6">
        <text>alpha-D-ribose 1,5-bisphosphate + ATP = 5-phospho-alpha-D-ribose 1-diphosphate + ADP</text>
        <dbReference type="Rhea" id="RHEA:20109"/>
        <dbReference type="ChEBI" id="CHEBI:30616"/>
        <dbReference type="ChEBI" id="CHEBI:58017"/>
        <dbReference type="ChEBI" id="CHEBI:68688"/>
        <dbReference type="ChEBI" id="CHEBI:456216"/>
        <dbReference type="EC" id="2.7.4.23"/>
    </reaction>
</comment>
<proteinExistence type="inferred from homology"/>
<evidence type="ECO:0000256" key="6">
    <source>
        <dbReference type="HAMAP-Rule" id="MF_00836"/>
    </source>
</evidence>
<evidence type="ECO:0000256" key="2">
    <source>
        <dbReference type="ARBA" id="ARBA00005069"/>
    </source>
</evidence>
<dbReference type="PANTHER" id="PTHR23117:SF8">
    <property type="entry name" value="RIBOSE 1,5-BISPHOSPHATE PHOSPHOKINASE PHNN"/>
    <property type="match status" value="1"/>
</dbReference>
<dbReference type="EC" id="2.7.4.23" evidence="6"/>
<sequence>MTGTAMQADSNTKPGPGKMVLVVGPSGAGKDTLLNALRDRLADDPRFRFATRQITRPADGATETHVPITEADYDAAIAAGRYALAWRAHGLGYILPPDLDDFIKAGGTVIANGSRHALPDALEKYENLLVLLITAPKAVLAERLAARGRESREEIERRLDRSRFDMPDVPNMACIENTGTVEEALDRIMEKLT</sequence>
<reference evidence="8" key="1">
    <citation type="submission" date="2020-05" db="EMBL/GenBank/DDBJ databases">
        <title>Identification of trans-AT polyketide cluster in two marine bacteria, producers of a novel glutaramide-containing polyketide sesbanimide D and analogs.</title>
        <authorList>
            <person name="Kacar D."/>
            <person name="Rodriguez P."/>
            <person name="Canedo L."/>
            <person name="Gonzalez E."/>
            <person name="Galan B."/>
            <person name="De La Calle F."/>
            <person name="Garcia J.L."/>
        </authorList>
    </citation>
    <scope>NUCLEOTIDE SEQUENCE</scope>
    <source>
        <strain evidence="8">PHM038</strain>
    </source>
</reference>
<dbReference type="GO" id="GO:0006015">
    <property type="term" value="P:5-phosphoribose 1-diphosphate biosynthetic process"/>
    <property type="evidence" value="ECO:0007669"/>
    <property type="project" value="UniProtKB-UniRule"/>
</dbReference>
<feature type="binding site" evidence="6">
    <location>
        <begin position="24"/>
        <end position="31"/>
    </location>
    <ligand>
        <name>ATP</name>
        <dbReference type="ChEBI" id="CHEBI:30616"/>
    </ligand>
</feature>
<keyword evidence="4 6" id="KW-0547">Nucleotide-binding</keyword>
<dbReference type="GO" id="GO:0019634">
    <property type="term" value="P:organic phosphonate metabolic process"/>
    <property type="evidence" value="ECO:0007669"/>
    <property type="project" value="UniProtKB-UniRule"/>
</dbReference>